<dbReference type="PRINTS" id="PR00420">
    <property type="entry name" value="RNGMNOXGNASE"/>
</dbReference>
<dbReference type="InterPro" id="IPR036249">
    <property type="entry name" value="Thioredoxin-like_sf"/>
</dbReference>
<evidence type="ECO:0000256" key="3">
    <source>
        <dbReference type="ARBA" id="ARBA00022827"/>
    </source>
</evidence>
<evidence type="ECO:0000256" key="4">
    <source>
        <dbReference type="ARBA" id="ARBA00023002"/>
    </source>
</evidence>
<evidence type="ECO:0000313" key="8">
    <source>
        <dbReference type="Proteomes" id="UP000256690"/>
    </source>
</evidence>
<feature type="domain" description="FAD-binding" evidence="5">
    <location>
        <begin position="84"/>
        <end position="453"/>
    </location>
</feature>
<dbReference type="GO" id="GO:0016709">
    <property type="term" value="F:oxidoreductase activity, acting on paired donors, with incorporation or reduction of molecular oxygen, NAD(P)H as one donor, and incorporation of one atom of oxygen"/>
    <property type="evidence" value="ECO:0007669"/>
    <property type="project" value="UniProtKB-ARBA"/>
</dbReference>
<dbReference type="RefSeq" id="XP_026600543.1">
    <property type="nucleotide sequence ID" value="XM_026750530.1"/>
</dbReference>
<dbReference type="Pfam" id="PF07976">
    <property type="entry name" value="Phe_hydrox_dim"/>
    <property type="match status" value="1"/>
</dbReference>
<dbReference type="InterPro" id="IPR002938">
    <property type="entry name" value="FAD-bd"/>
</dbReference>
<dbReference type="Gene3D" id="3.40.30.20">
    <property type="match status" value="1"/>
</dbReference>
<dbReference type="Gene3D" id="3.30.9.10">
    <property type="entry name" value="D-Amino Acid Oxidase, subunit A, domain 2"/>
    <property type="match status" value="1"/>
</dbReference>
<dbReference type="Pfam" id="PF01494">
    <property type="entry name" value="FAD_binding_3"/>
    <property type="match status" value="1"/>
</dbReference>
<dbReference type="OrthoDB" id="1716816at2759"/>
<keyword evidence="2" id="KW-0285">Flavoprotein</keyword>
<comment type="similarity">
    <text evidence="1">Belongs to the PheA/TfdB FAD monooxygenase family.</text>
</comment>
<evidence type="ECO:0000259" key="5">
    <source>
        <dbReference type="Pfam" id="PF01494"/>
    </source>
</evidence>
<accession>A0A3D8R4L0</accession>
<sequence length="758" mass="84279">MACTVPPKSWEGGFARPSETKLWADENNYVTETGEQAHYKLPEHTDAPTSTIGNALGLTHYRTWPSLYDGTAYGRPAWFKPAEEVDVLICGAGPFGLELGMVLARQGVSFRILDKARTPCISGRADAVHPRANEHLHAWGIAHESTNEGPLINSTAVYSKGVKLRHNNHPISDSRYRGSSVVTQSQLERIYIRDLLRHRVLVERQTLVREYQVLDGKEAHPVRATLTNIATGKEETVRAQYLIGADGAASSIREQMKVEFDGLATDIYWAIIDCQFNTDYPHMYGMSMISSEHGGCVVIPREEGFTRFYIQVNGETARRLHQRRDSRRNNASSVGTMRIDDHGITPDEALDQLRNIIAPWKIDFASPISWFSVWKVNERVARHFSSPDLRVHLGGDAAHVHSVLGAFGLNSSIYDAANLGWKLGFCIKKQATPSVLLPTYDSERRLAANRVIRCSGAHLRFLCNSHLPLASLRGLHDELESHDDRLPPLDGSIEAEKQFMAAFYKQNVGFLMGLDFPVVESAITRPDPETRPLNVRNGARAPNPRVCFDVERTGYLYDKMTGVTRFHILIFASDLQGPVRERLAAFSRKAFRSDGFFNAYGGPDRFNVLLVTKALPFQATDLLAPQLGQDDALKNIRDHATLIYDDRPPDADAHYWYGVNHARGAVAVVRPDLSIGVSVWPEEVERLDAYFGGFLVKQSLARAGAEGGMARSRGVQSLTDEVIVEEKSRAAAAAAGNGSAMHRPKRSLRSWFTGLLAM</sequence>
<dbReference type="InterPro" id="IPR050641">
    <property type="entry name" value="RIFMO-like"/>
</dbReference>
<reference evidence="7 8" key="1">
    <citation type="journal article" date="2018" name="IMA Fungus">
        <title>IMA Genome-F 9: Draft genome sequence of Annulohypoxylon stygium, Aspergillus mulundensis, Berkeleyomyces basicola (syn. Thielaviopsis basicola), Ceratocystis smalleyi, two Cercospora beticola strains, Coleophoma cylindrospora, Fusarium fracticaudum, Phialophora cf. hyalina, and Morchella septimelata.</title>
        <authorList>
            <person name="Wingfield B.D."/>
            <person name="Bills G.F."/>
            <person name="Dong Y."/>
            <person name="Huang W."/>
            <person name="Nel W.J."/>
            <person name="Swalarsk-Parry B.S."/>
            <person name="Vaghefi N."/>
            <person name="Wilken P.M."/>
            <person name="An Z."/>
            <person name="de Beer Z.W."/>
            <person name="De Vos L."/>
            <person name="Chen L."/>
            <person name="Duong T.A."/>
            <person name="Gao Y."/>
            <person name="Hammerbacher A."/>
            <person name="Kikkert J.R."/>
            <person name="Li Y."/>
            <person name="Li H."/>
            <person name="Li K."/>
            <person name="Li Q."/>
            <person name="Liu X."/>
            <person name="Ma X."/>
            <person name="Naidoo K."/>
            <person name="Pethybridge S.J."/>
            <person name="Sun J."/>
            <person name="Steenkamp E.T."/>
            <person name="van der Nest M.A."/>
            <person name="van Wyk S."/>
            <person name="Wingfield M.J."/>
            <person name="Xiong C."/>
            <person name="Yue Q."/>
            <person name="Zhang X."/>
        </authorList>
    </citation>
    <scope>NUCLEOTIDE SEQUENCE [LARGE SCALE GENOMIC DNA]</scope>
    <source>
        <strain evidence="7 8">DSM 5745</strain>
    </source>
</reference>
<dbReference type="InterPro" id="IPR036188">
    <property type="entry name" value="FAD/NAD-bd_sf"/>
</dbReference>
<dbReference type="SUPFAM" id="SSF51905">
    <property type="entry name" value="FAD/NAD(P)-binding domain"/>
    <property type="match status" value="1"/>
</dbReference>
<dbReference type="GO" id="GO:0071949">
    <property type="term" value="F:FAD binding"/>
    <property type="evidence" value="ECO:0007669"/>
    <property type="project" value="InterPro"/>
</dbReference>
<evidence type="ECO:0000313" key="7">
    <source>
        <dbReference type="EMBL" id="RDW68754.1"/>
    </source>
</evidence>
<dbReference type="GeneID" id="38118884"/>
<dbReference type="PANTHER" id="PTHR43004">
    <property type="entry name" value="TRK SYSTEM POTASSIUM UPTAKE PROTEIN"/>
    <property type="match status" value="1"/>
</dbReference>
<evidence type="ECO:0000256" key="1">
    <source>
        <dbReference type="ARBA" id="ARBA00007801"/>
    </source>
</evidence>
<keyword evidence="3" id="KW-0274">FAD</keyword>
<dbReference type="Proteomes" id="UP000256690">
    <property type="component" value="Unassembled WGS sequence"/>
</dbReference>
<dbReference type="SUPFAM" id="SSF54373">
    <property type="entry name" value="FAD-linked reductases, C-terminal domain"/>
    <property type="match status" value="1"/>
</dbReference>
<keyword evidence="8" id="KW-1185">Reference proteome</keyword>
<dbReference type="PANTHER" id="PTHR43004:SF20">
    <property type="entry name" value="2-MONOOXYGENASE, PUTATIVE (AFU_ORTHOLOGUE AFUA_1G13660)-RELATED"/>
    <property type="match status" value="1"/>
</dbReference>
<dbReference type="InterPro" id="IPR012941">
    <property type="entry name" value="Phe_hydrox_C_dim_dom"/>
</dbReference>
<dbReference type="InterPro" id="IPR038220">
    <property type="entry name" value="PHOX_C_sf"/>
</dbReference>
<keyword evidence="4" id="KW-0560">Oxidoreductase</keyword>
<proteinExistence type="inferred from homology"/>
<protein>
    <submittedName>
        <fullName evidence="7">Uncharacterized protein</fullName>
    </submittedName>
</protein>
<gene>
    <name evidence="7" type="ORF">DSM5745_08514</name>
</gene>
<comment type="caution">
    <text evidence="7">The sequence shown here is derived from an EMBL/GenBank/DDBJ whole genome shotgun (WGS) entry which is preliminary data.</text>
</comment>
<name>A0A3D8R4L0_9EURO</name>
<evidence type="ECO:0000259" key="6">
    <source>
        <dbReference type="Pfam" id="PF07976"/>
    </source>
</evidence>
<dbReference type="STRING" id="1810919.A0A3D8R4L0"/>
<dbReference type="EMBL" id="PVWQ01000011">
    <property type="protein sequence ID" value="RDW68754.1"/>
    <property type="molecule type" value="Genomic_DNA"/>
</dbReference>
<dbReference type="Gene3D" id="3.50.50.60">
    <property type="entry name" value="FAD/NAD(P)-binding domain"/>
    <property type="match status" value="1"/>
</dbReference>
<dbReference type="AlphaFoldDB" id="A0A3D8R4L0"/>
<dbReference type="SUPFAM" id="SSF52833">
    <property type="entry name" value="Thioredoxin-like"/>
    <property type="match status" value="1"/>
</dbReference>
<evidence type="ECO:0000256" key="2">
    <source>
        <dbReference type="ARBA" id="ARBA00022630"/>
    </source>
</evidence>
<organism evidence="7 8">
    <name type="scientific">Aspergillus mulundensis</name>
    <dbReference type="NCBI Taxonomy" id="1810919"/>
    <lineage>
        <taxon>Eukaryota</taxon>
        <taxon>Fungi</taxon>
        <taxon>Dikarya</taxon>
        <taxon>Ascomycota</taxon>
        <taxon>Pezizomycotina</taxon>
        <taxon>Eurotiomycetes</taxon>
        <taxon>Eurotiomycetidae</taxon>
        <taxon>Eurotiales</taxon>
        <taxon>Aspergillaceae</taxon>
        <taxon>Aspergillus</taxon>
        <taxon>Aspergillus subgen. Nidulantes</taxon>
    </lineage>
</organism>
<feature type="domain" description="Phenol hydroxylase-like C-terminal dimerisation" evidence="6">
    <location>
        <begin position="556"/>
        <end position="698"/>
    </location>
</feature>